<dbReference type="SUPFAM" id="SSF52540">
    <property type="entry name" value="P-loop containing nucleoside triphosphate hydrolases"/>
    <property type="match status" value="1"/>
</dbReference>
<dbReference type="PANTHER" id="PTHR16305">
    <property type="entry name" value="TESTICULAR SOLUBLE ADENYLYL CYCLASE"/>
    <property type="match status" value="1"/>
</dbReference>
<proteinExistence type="predicted"/>
<dbReference type="PROSITE" id="PS50043">
    <property type="entry name" value="HTH_LUXR_2"/>
    <property type="match status" value="1"/>
</dbReference>
<dbReference type="SUPFAM" id="SSF46894">
    <property type="entry name" value="C-terminal effector domain of the bipartite response regulators"/>
    <property type="match status" value="1"/>
</dbReference>
<dbReference type="SUPFAM" id="SSF48452">
    <property type="entry name" value="TPR-like"/>
    <property type="match status" value="1"/>
</dbReference>
<dbReference type="InterPro" id="IPR016032">
    <property type="entry name" value="Sig_transdc_resp-reg_C-effctor"/>
</dbReference>
<dbReference type="Pfam" id="PF14559">
    <property type="entry name" value="TPR_19"/>
    <property type="match status" value="1"/>
</dbReference>
<protein>
    <submittedName>
        <fullName evidence="4">AAA family ATPase</fullName>
    </submittedName>
</protein>
<accession>A0ABR8NEI3</accession>
<dbReference type="RefSeq" id="WP_191196411.1">
    <property type="nucleotide sequence ID" value="NZ_JACXYZ010000003.1"/>
</dbReference>
<dbReference type="EMBL" id="JACXYZ010000003">
    <property type="protein sequence ID" value="MBD3926544.1"/>
    <property type="molecule type" value="Genomic_DNA"/>
</dbReference>
<name>A0ABR8NEI3_9ACTN</name>
<dbReference type="InterPro" id="IPR041664">
    <property type="entry name" value="AAA_16"/>
</dbReference>
<evidence type="ECO:0000259" key="3">
    <source>
        <dbReference type="PROSITE" id="PS50043"/>
    </source>
</evidence>
<evidence type="ECO:0000313" key="5">
    <source>
        <dbReference type="Proteomes" id="UP000618818"/>
    </source>
</evidence>
<keyword evidence="1" id="KW-0547">Nucleotide-binding</keyword>
<dbReference type="Gene3D" id="1.10.10.10">
    <property type="entry name" value="Winged helix-like DNA-binding domain superfamily/Winged helix DNA-binding domain"/>
    <property type="match status" value="1"/>
</dbReference>
<evidence type="ECO:0000256" key="2">
    <source>
        <dbReference type="ARBA" id="ARBA00022840"/>
    </source>
</evidence>
<dbReference type="CDD" id="cd06170">
    <property type="entry name" value="LuxR_C_like"/>
    <property type="match status" value="1"/>
</dbReference>
<feature type="domain" description="HTH luxR-type" evidence="3">
    <location>
        <begin position="842"/>
        <end position="907"/>
    </location>
</feature>
<organism evidence="4 5">
    <name type="scientific">Nocardioides cavernae</name>
    <dbReference type="NCBI Taxonomy" id="1921566"/>
    <lineage>
        <taxon>Bacteria</taxon>
        <taxon>Bacillati</taxon>
        <taxon>Actinomycetota</taxon>
        <taxon>Actinomycetes</taxon>
        <taxon>Propionibacteriales</taxon>
        <taxon>Nocardioidaceae</taxon>
        <taxon>Nocardioides</taxon>
    </lineage>
</organism>
<evidence type="ECO:0000313" key="4">
    <source>
        <dbReference type="EMBL" id="MBD3926544.1"/>
    </source>
</evidence>
<dbReference type="Pfam" id="PF13191">
    <property type="entry name" value="AAA_16"/>
    <property type="match status" value="1"/>
</dbReference>
<dbReference type="InterPro" id="IPR000792">
    <property type="entry name" value="Tscrpt_reg_LuxR_C"/>
</dbReference>
<sequence length="911" mass="98352">MGLVARDAELGMIAEVLDREPTSVRALVLEGEPGVGKTSLWEQGLAGGRDRGMRVLVARASASETGLPFAGLIDLLDEVDVDELTSVPVPQLHALEVALYRAEPGEQPPTEQVVSLALLSTLRSLSREQRLLVAVDDVQWLDRSSQAALAYAGRRLQDRVTVLLARRPGPRSAVEGAFGDERVDRLVVRSTTLGGTRQILATRLGLRLPHHLLRRVYDTTMGNPLFALEVGRLLAGRDPATIGDDLPVPDAVEDLLGLRVADLDPTTRRLLLALALDADLRAPQVRELAGPDVLEQASAAGVVDVDGERVRPAHPLLAEVARRAASADDVRRLHADLAAVVSDDQRRVLHLALAATEPDPVLAARLDGAVARATARGSIRLAADLAGHALRLTPPGDPDAGRVMLLAKLLQMAGEKQRLTELLTPRAAGLPERADRVRAHVLLTGGVVHGNDDILALLQRALDEAGDDHALRLRVLCHLAENEAVIEVRNVAVADGRAAEAVEASASGSGGAQRLALYTRVWTSALRGRPLDDLLERYDVLACESSYLARTPGRVAGQQHVWRGEPGPARARFEAFRSLAADRGEPGPYALARLHLCELELRLGRWDDAEELLDEWAASLDSSLLHWPMYERCRSLLAAGRGDAAGAREWGECAVEQAEETGIRWDWLEATRALGVAALLDHRPEEAVRHLRAVWAHTRDQGVVDPGAFPAAPDLVEALVETGDLDDARTVVDALRETADLQDHAWARLTAARGAATASLAGAWSDHEAQALAGVATAYDERGLAAEAARTWLALGRAQRRARKWGGARDSLERAVRLFEEQGAPGWADAARADLERVGARRPSSPGRLTTTERRVADLAVQGLANKEIARTLVVTVSTVEFHLRNTYTKLGIRSRMELAPRLAELDDTAT</sequence>
<dbReference type="InterPro" id="IPR011990">
    <property type="entry name" value="TPR-like_helical_dom_sf"/>
</dbReference>
<dbReference type="PANTHER" id="PTHR16305:SF35">
    <property type="entry name" value="TRANSCRIPTIONAL ACTIVATOR DOMAIN"/>
    <property type="match status" value="1"/>
</dbReference>
<evidence type="ECO:0000256" key="1">
    <source>
        <dbReference type="ARBA" id="ARBA00022741"/>
    </source>
</evidence>
<dbReference type="InterPro" id="IPR027417">
    <property type="entry name" value="P-loop_NTPase"/>
</dbReference>
<dbReference type="Gene3D" id="1.25.40.10">
    <property type="entry name" value="Tetratricopeptide repeat domain"/>
    <property type="match status" value="1"/>
</dbReference>
<keyword evidence="2" id="KW-0067">ATP-binding</keyword>
<dbReference type="Pfam" id="PF00196">
    <property type="entry name" value="GerE"/>
    <property type="match status" value="1"/>
</dbReference>
<dbReference type="InterPro" id="IPR036388">
    <property type="entry name" value="WH-like_DNA-bd_sf"/>
</dbReference>
<comment type="caution">
    <text evidence="4">The sequence shown here is derived from an EMBL/GenBank/DDBJ whole genome shotgun (WGS) entry which is preliminary data.</text>
</comment>
<keyword evidence="5" id="KW-1185">Reference proteome</keyword>
<dbReference type="SMART" id="SM00421">
    <property type="entry name" value="HTH_LUXR"/>
    <property type="match status" value="1"/>
</dbReference>
<gene>
    <name evidence="4" type="ORF">IEZ26_18110</name>
</gene>
<dbReference type="PRINTS" id="PR00038">
    <property type="entry name" value="HTHLUXR"/>
</dbReference>
<dbReference type="Proteomes" id="UP000618818">
    <property type="component" value="Unassembled WGS sequence"/>
</dbReference>
<dbReference type="PROSITE" id="PS00622">
    <property type="entry name" value="HTH_LUXR_1"/>
    <property type="match status" value="1"/>
</dbReference>
<reference evidence="4 5" key="1">
    <citation type="submission" date="2020-09" db="EMBL/GenBank/DDBJ databases">
        <title>novel species in genus Nocardioides.</title>
        <authorList>
            <person name="Zhang G."/>
        </authorList>
    </citation>
    <scope>NUCLEOTIDE SEQUENCE [LARGE SCALE GENOMIC DNA]</scope>
    <source>
        <strain evidence="4 5">KCTC 39551</strain>
    </source>
</reference>